<organism evidence="1 2">
    <name type="scientific">Selenomonas ruminantium</name>
    <dbReference type="NCBI Taxonomy" id="971"/>
    <lineage>
        <taxon>Bacteria</taxon>
        <taxon>Bacillati</taxon>
        <taxon>Bacillota</taxon>
        <taxon>Negativicutes</taxon>
        <taxon>Selenomonadales</taxon>
        <taxon>Selenomonadaceae</taxon>
        <taxon>Selenomonas</taxon>
    </lineage>
</organism>
<dbReference type="Pfam" id="PF14198">
    <property type="entry name" value="TnpV"/>
    <property type="match status" value="1"/>
</dbReference>
<dbReference type="Proteomes" id="UP000182958">
    <property type="component" value="Unassembled WGS sequence"/>
</dbReference>
<reference evidence="2" key="1">
    <citation type="submission" date="2016-11" db="EMBL/GenBank/DDBJ databases">
        <authorList>
            <person name="Varghese N."/>
            <person name="Submissions S."/>
        </authorList>
    </citation>
    <scope>NUCLEOTIDE SEQUENCE [LARGE SCALE GENOMIC DNA]</scope>
    <source>
        <strain evidence="2">C3</strain>
    </source>
</reference>
<dbReference type="EMBL" id="FPJA01000004">
    <property type="protein sequence ID" value="SFW14389.1"/>
    <property type="molecule type" value="Genomic_DNA"/>
</dbReference>
<dbReference type="RefSeq" id="WP_072305270.1">
    <property type="nucleotide sequence ID" value="NZ_FPJA01000004.1"/>
</dbReference>
<proteinExistence type="predicted"/>
<keyword evidence="2" id="KW-1185">Reference proteome</keyword>
<sequence length="110" mass="13320">MPTGTEHGYWRSICKKYMQEQRADDWRYLLKIGRTDTFLNVVDQKFYEKEYSVPMEEYGVTEELKAKDPMAWIQCYNQVRAQIKERCSRTWKIFAQAMLIYSKRQESKLS</sequence>
<gene>
    <name evidence="1" type="ORF">SAMN02910323_0345</name>
</gene>
<accession>A0A1K1LTY0</accession>
<dbReference type="InterPro" id="IPR026989">
    <property type="entry name" value="TnpV"/>
</dbReference>
<protein>
    <submittedName>
        <fullName evidence="1">Transposon-encoded protein TnpV</fullName>
    </submittedName>
</protein>
<evidence type="ECO:0000313" key="2">
    <source>
        <dbReference type="Proteomes" id="UP000182958"/>
    </source>
</evidence>
<dbReference type="AlphaFoldDB" id="A0A1K1LTY0"/>
<name>A0A1K1LTY0_SELRU</name>
<evidence type="ECO:0000313" key="1">
    <source>
        <dbReference type="EMBL" id="SFW14389.1"/>
    </source>
</evidence>